<evidence type="ECO:0000313" key="3">
    <source>
        <dbReference type="Proteomes" id="UP001550378"/>
    </source>
</evidence>
<reference evidence="2 3" key="1">
    <citation type="submission" date="2024-06" db="EMBL/GenBank/DDBJ databases">
        <title>The Natural Products Discovery Center: Release of the First 8490 Sequenced Strains for Exploring Actinobacteria Biosynthetic Diversity.</title>
        <authorList>
            <person name="Kalkreuter E."/>
            <person name="Kautsar S.A."/>
            <person name="Yang D."/>
            <person name="Bader C.D."/>
            <person name="Teijaro C.N."/>
            <person name="Fluegel L."/>
            <person name="Davis C.M."/>
            <person name="Simpson J.R."/>
            <person name="Lauterbach L."/>
            <person name="Steele A.D."/>
            <person name="Gui C."/>
            <person name="Meng S."/>
            <person name="Li G."/>
            <person name="Viehrig K."/>
            <person name="Ye F."/>
            <person name="Su P."/>
            <person name="Kiefer A.F."/>
            <person name="Nichols A."/>
            <person name="Cepeda A.J."/>
            <person name="Yan W."/>
            <person name="Fan B."/>
            <person name="Jiang Y."/>
            <person name="Adhikari A."/>
            <person name="Zheng C.-J."/>
            <person name="Schuster L."/>
            <person name="Cowan T.M."/>
            <person name="Smanski M.J."/>
            <person name="Chevrette M.G."/>
            <person name="De Carvalho L.P.S."/>
            <person name="Shen B."/>
        </authorList>
    </citation>
    <scope>NUCLEOTIDE SEQUENCE [LARGE SCALE GENOMIC DNA]</scope>
    <source>
        <strain evidence="2 3">NPDC006337</strain>
    </source>
</reference>
<protein>
    <recommendedName>
        <fullName evidence="4">Integral membrane protein</fullName>
    </recommendedName>
</protein>
<evidence type="ECO:0000313" key="2">
    <source>
        <dbReference type="EMBL" id="MEU0712018.1"/>
    </source>
</evidence>
<gene>
    <name evidence="2" type="ORF">ABZ508_32110</name>
</gene>
<proteinExistence type="predicted"/>
<keyword evidence="1" id="KW-0812">Transmembrane</keyword>
<accession>A0ABV2WF97</accession>
<organism evidence="2 3">
    <name type="scientific">Streptomyces lavendulocolor</name>
    <dbReference type="NCBI Taxonomy" id="67316"/>
    <lineage>
        <taxon>Bacteria</taxon>
        <taxon>Bacillati</taxon>
        <taxon>Actinomycetota</taxon>
        <taxon>Actinomycetes</taxon>
        <taxon>Kitasatosporales</taxon>
        <taxon>Streptomycetaceae</taxon>
        <taxon>Streptomyces</taxon>
    </lineage>
</organism>
<dbReference type="EMBL" id="JBEXZR010000047">
    <property type="protein sequence ID" value="MEU0712018.1"/>
    <property type="molecule type" value="Genomic_DNA"/>
</dbReference>
<keyword evidence="1" id="KW-1133">Transmembrane helix</keyword>
<dbReference type="RefSeq" id="WP_189898423.1">
    <property type="nucleotide sequence ID" value="NZ_JBEXZQ010000079.1"/>
</dbReference>
<keyword evidence="1" id="KW-0472">Membrane</keyword>
<feature type="transmembrane region" description="Helical" evidence="1">
    <location>
        <begin position="20"/>
        <end position="46"/>
    </location>
</feature>
<feature type="transmembrane region" description="Helical" evidence="1">
    <location>
        <begin position="52"/>
        <end position="70"/>
    </location>
</feature>
<evidence type="ECO:0008006" key="4">
    <source>
        <dbReference type="Google" id="ProtNLM"/>
    </source>
</evidence>
<comment type="caution">
    <text evidence="2">The sequence shown here is derived from an EMBL/GenBank/DDBJ whole genome shotgun (WGS) entry which is preliminary data.</text>
</comment>
<keyword evidence="3" id="KW-1185">Reference proteome</keyword>
<name>A0ABV2WF97_9ACTN</name>
<dbReference type="Proteomes" id="UP001550378">
    <property type="component" value="Unassembled WGS sequence"/>
</dbReference>
<sequence length="71" mass="7731">MSKPATARNPQAAHRRDRIVMWTALGLGTGLFASTLLGNMLGFVVLPFDPHHVYGQVGGIALALFGLTRWR</sequence>
<evidence type="ECO:0000256" key="1">
    <source>
        <dbReference type="SAM" id="Phobius"/>
    </source>
</evidence>